<protein>
    <submittedName>
        <fullName evidence="3">Uncharacterized protein</fullName>
    </submittedName>
</protein>
<dbReference type="AlphaFoldDB" id="A0A1Q3EBA3"/>
<feature type="chain" id="PRO_5012433587" evidence="2">
    <location>
        <begin position="21"/>
        <end position="188"/>
    </location>
</feature>
<reference evidence="3 4" key="2">
    <citation type="submission" date="2017-02" db="EMBL/GenBank/DDBJ databases">
        <title>A genome survey and senescence transcriptome analysis in Lentinula edodes.</title>
        <authorList>
            <person name="Sakamoto Y."/>
            <person name="Nakade K."/>
            <person name="Sato S."/>
            <person name="Yoshida Y."/>
            <person name="Miyazaki K."/>
            <person name="Natsume S."/>
            <person name="Konno N."/>
        </authorList>
    </citation>
    <scope>NUCLEOTIDE SEQUENCE [LARGE SCALE GENOMIC DNA]</scope>
    <source>
        <strain evidence="3 4">NBRC 111202</strain>
    </source>
</reference>
<evidence type="ECO:0000313" key="4">
    <source>
        <dbReference type="Proteomes" id="UP000188533"/>
    </source>
</evidence>
<accession>A0A1Q3EBA3</accession>
<keyword evidence="2" id="KW-0732">Signal</keyword>
<organism evidence="3 4">
    <name type="scientific">Lentinula edodes</name>
    <name type="common">Shiitake mushroom</name>
    <name type="synonym">Lentinus edodes</name>
    <dbReference type="NCBI Taxonomy" id="5353"/>
    <lineage>
        <taxon>Eukaryota</taxon>
        <taxon>Fungi</taxon>
        <taxon>Dikarya</taxon>
        <taxon>Basidiomycota</taxon>
        <taxon>Agaricomycotina</taxon>
        <taxon>Agaricomycetes</taxon>
        <taxon>Agaricomycetidae</taxon>
        <taxon>Agaricales</taxon>
        <taxon>Marasmiineae</taxon>
        <taxon>Omphalotaceae</taxon>
        <taxon>Lentinula</taxon>
    </lineage>
</organism>
<name>A0A1Q3EBA3_LENED</name>
<proteinExistence type="predicted"/>
<sequence length="188" mass="20918">MVNSCSILTALLVVGTVVLAVPIVPEGIISTGMPEGAVGFQPGSRSMDAESSEPGLPIRTRRHDVISREPPSAEGWPGSQSSRSFQRRYDEEVEKDADFLRNYPLPENYRQLMDVFNRMHRQPNTDLSAEDIEYLPKLIRKMGDIHTLIVTYIQGNGPSGTTAKNLAEIREGFEKGEDLDKLMKLTKS</sequence>
<evidence type="ECO:0000313" key="3">
    <source>
        <dbReference type="EMBL" id="GAW04507.1"/>
    </source>
</evidence>
<dbReference type="Proteomes" id="UP000188533">
    <property type="component" value="Unassembled WGS sequence"/>
</dbReference>
<keyword evidence="4" id="KW-1185">Reference proteome</keyword>
<gene>
    <name evidence="3" type="ORF">LENED_006303</name>
</gene>
<evidence type="ECO:0000256" key="1">
    <source>
        <dbReference type="SAM" id="MobiDB-lite"/>
    </source>
</evidence>
<dbReference type="EMBL" id="BDGU01000196">
    <property type="protein sequence ID" value="GAW04507.1"/>
    <property type="molecule type" value="Genomic_DNA"/>
</dbReference>
<feature type="region of interest" description="Disordered" evidence="1">
    <location>
        <begin position="67"/>
        <end position="88"/>
    </location>
</feature>
<evidence type="ECO:0000256" key="2">
    <source>
        <dbReference type="SAM" id="SignalP"/>
    </source>
</evidence>
<comment type="caution">
    <text evidence="3">The sequence shown here is derived from an EMBL/GenBank/DDBJ whole genome shotgun (WGS) entry which is preliminary data.</text>
</comment>
<reference evidence="3 4" key="1">
    <citation type="submission" date="2016-08" db="EMBL/GenBank/DDBJ databases">
        <authorList>
            <consortium name="Lentinula edodes genome sequencing consortium"/>
            <person name="Sakamoto Y."/>
            <person name="Nakade K."/>
            <person name="Sato S."/>
            <person name="Yoshida Y."/>
            <person name="Miyazaki K."/>
            <person name="Natsume S."/>
            <person name="Konno N."/>
        </authorList>
    </citation>
    <scope>NUCLEOTIDE SEQUENCE [LARGE SCALE GENOMIC DNA]</scope>
    <source>
        <strain evidence="3 4">NBRC 111202</strain>
    </source>
</reference>
<feature type="signal peptide" evidence="2">
    <location>
        <begin position="1"/>
        <end position="20"/>
    </location>
</feature>